<name>A0A495IUD7_9SPHI</name>
<dbReference type="Proteomes" id="UP000268007">
    <property type="component" value="Unassembled WGS sequence"/>
</dbReference>
<dbReference type="Gene3D" id="3.40.960.10">
    <property type="entry name" value="VSR Endonuclease"/>
    <property type="match status" value="1"/>
</dbReference>
<dbReference type="SUPFAM" id="SSF52980">
    <property type="entry name" value="Restriction endonuclease-like"/>
    <property type="match status" value="1"/>
</dbReference>
<proteinExistence type="predicted"/>
<feature type="domain" description="Restriction endonuclease type II-like" evidence="1">
    <location>
        <begin position="269"/>
        <end position="365"/>
    </location>
</feature>
<evidence type="ECO:0000313" key="3">
    <source>
        <dbReference type="Proteomes" id="UP000268007"/>
    </source>
</evidence>
<dbReference type="OrthoDB" id="9757917at2"/>
<protein>
    <submittedName>
        <fullName evidence="2">Uncharacterized protein DUF559</fullName>
    </submittedName>
</protein>
<comment type="caution">
    <text evidence="2">The sequence shown here is derived from an EMBL/GenBank/DDBJ whole genome shotgun (WGS) entry which is preliminary data.</text>
</comment>
<dbReference type="InterPro" id="IPR011335">
    <property type="entry name" value="Restrct_endonuc-II-like"/>
</dbReference>
<gene>
    <name evidence="2" type="ORF">BDD43_0187</name>
</gene>
<accession>A0A495IUD7</accession>
<dbReference type="AlphaFoldDB" id="A0A495IUD7"/>
<dbReference type="Pfam" id="PF18741">
    <property type="entry name" value="MTES_1575"/>
    <property type="match status" value="1"/>
</dbReference>
<organism evidence="2 3">
    <name type="scientific">Mucilaginibacter gracilis</name>
    <dbReference type="NCBI Taxonomy" id="423350"/>
    <lineage>
        <taxon>Bacteria</taxon>
        <taxon>Pseudomonadati</taxon>
        <taxon>Bacteroidota</taxon>
        <taxon>Sphingobacteriia</taxon>
        <taxon>Sphingobacteriales</taxon>
        <taxon>Sphingobacteriaceae</taxon>
        <taxon>Mucilaginibacter</taxon>
    </lineage>
</organism>
<sequence length="393" mass="45219">MNVLNETLDSFKLFCIAIDAKVIQQKDVQGGVQTSISRGQQIVHLIAYKSGNFLVQGAKGLLRETVDNWANKSGRHNAKGWGDFPMSWKEWGSNANWIADYHNRHGTPKEEEASHHYRINREVLFHDFMFRNAPGNHITFINLSFVVRSWFKRFCYMNLPVSRLLDNIAKYIDQYDVGLDDIPLAIAADAISYTMSHHCPVKFITIGSNEICPQVKTNQDDCTADLIDALYPYCKGQQMLAYTKGNLDKLIKRKHNLSWLDIRPSTPIEEKMADGLKSAGLLHIPQYQAYSAEHRYKIDFVIKTNNGLSLAIECDGLQFHARPGTYIRDRVRDRYLQQRGFHILRFSSIEIFNEINHCVTEIEEAFRLIQQGKLSLKTDQRIGYFGILKEDNI</sequence>
<keyword evidence="3" id="KW-1185">Reference proteome</keyword>
<dbReference type="EMBL" id="RBKU01000001">
    <property type="protein sequence ID" value="RKR80093.1"/>
    <property type="molecule type" value="Genomic_DNA"/>
</dbReference>
<dbReference type="RefSeq" id="WP_121195755.1">
    <property type="nucleotide sequence ID" value="NZ_RBKU01000001.1"/>
</dbReference>
<evidence type="ECO:0000259" key="1">
    <source>
        <dbReference type="Pfam" id="PF18741"/>
    </source>
</evidence>
<dbReference type="InterPro" id="IPR049468">
    <property type="entry name" value="Restrct_endonuc-II-like_dom"/>
</dbReference>
<evidence type="ECO:0000313" key="2">
    <source>
        <dbReference type="EMBL" id="RKR80093.1"/>
    </source>
</evidence>
<reference evidence="2 3" key="1">
    <citation type="submission" date="2018-10" db="EMBL/GenBank/DDBJ databases">
        <title>Genomic Encyclopedia of Archaeal and Bacterial Type Strains, Phase II (KMG-II): from individual species to whole genera.</title>
        <authorList>
            <person name="Goeker M."/>
        </authorList>
    </citation>
    <scope>NUCLEOTIDE SEQUENCE [LARGE SCALE GENOMIC DNA]</scope>
    <source>
        <strain evidence="2 3">DSM 18602</strain>
    </source>
</reference>